<feature type="compositionally biased region" description="Low complexity" evidence="6">
    <location>
        <begin position="75"/>
        <end position="85"/>
    </location>
</feature>
<name>A0ABT1PD84_9ACTN</name>
<dbReference type="InterPro" id="IPR001207">
    <property type="entry name" value="Transposase_mutator"/>
</dbReference>
<reference evidence="7 8" key="1">
    <citation type="submission" date="2022-06" db="EMBL/GenBank/DDBJ databases">
        <title>Draft genome sequence of type strain Streptomyces rubrisoli DSM 42083.</title>
        <authorList>
            <person name="Duangmal K."/>
            <person name="Klaysubun C."/>
        </authorList>
    </citation>
    <scope>NUCLEOTIDE SEQUENCE [LARGE SCALE GENOMIC DNA]</scope>
    <source>
        <strain evidence="7 8">DSM 42083</strain>
    </source>
</reference>
<evidence type="ECO:0000256" key="1">
    <source>
        <dbReference type="ARBA" id="ARBA00002190"/>
    </source>
</evidence>
<evidence type="ECO:0000256" key="3">
    <source>
        <dbReference type="ARBA" id="ARBA00022578"/>
    </source>
</evidence>
<comment type="caution">
    <text evidence="7">The sequence shown here is derived from an EMBL/GenBank/DDBJ whole genome shotgun (WGS) entry which is preliminary data.</text>
</comment>
<evidence type="ECO:0000256" key="4">
    <source>
        <dbReference type="ARBA" id="ARBA00023125"/>
    </source>
</evidence>
<gene>
    <name evidence="7" type="ORF">NON19_15065</name>
</gene>
<keyword evidence="3" id="KW-0815">Transposition</keyword>
<evidence type="ECO:0000256" key="6">
    <source>
        <dbReference type="SAM" id="MobiDB-lite"/>
    </source>
</evidence>
<comment type="similarity">
    <text evidence="2">Belongs to the transposase mutator family.</text>
</comment>
<dbReference type="EMBL" id="JANFNH010000014">
    <property type="protein sequence ID" value="MCQ4043311.1"/>
    <property type="molecule type" value="Genomic_DNA"/>
</dbReference>
<dbReference type="Proteomes" id="UP001206206">
    <property type="component" value="Unassembled WGS sequence"/>
</dbReference>
<sequence length="101" mass="11114">MALSQLDLMRLLQSLRRADAVETIRMLCERILHELSEAEATEAIGAVPGEHGEQRTTWRNGHRERLLTAKAGVHTNANPSTSSPSPASPAPSLICYRRLAK</sequence>
<dbReference type="RefSeq" id="WP_255928276.1">
    <property type="nucleotide sequence ID" value="NZ_JBHRWQ010000003.1"/>
</dbReference>
<evidence type="ECO:0000313" key="8">
    <source>
        <dbReference type="Proteomes" id="UP001206206"/>
    </source>
</evidence>
<proteinExistence type="inferred from homology"/>
<organism evidence="7 8">
    <name type="scientific">Streptantibioticus rubrisoli</name>
    <dbReference type="NCBI Taxonomy" id="1387313"/>
    <lineage>
        <taxon>Bacteria</taxon>
        <taxon>Bacillati</taxon>
        <taxon>Actinomycetota</taxon>
        <taxon>Actinomycetes</taxon>
        <taxon>Kitasatosporales</taxon>
        <taxon>Streptomycetaceae</taxon>
        <taxon>Streptantibioticus</taxon>
    </lineage>
</organism>
<keyword evidence="8" id="KW-1185">Reference proteome</keyword>
<evidence type="ECO:0000256" key="5">
    <source>
        <dbReference type="ARBA" id="ARBA00023172"/>
    </source>
</evidence>
<protein>
    <submittedName>
        <fullName evidence="7">Transposase</fullName>
    </submittedName>
</protein>
<evidence type="ECO:0000256" key="2">
    <source>
        <dbReference type="ARBA" id="ARBA00010961"/>
    </source>
</evidence>
<evidence type="ECO:0000313" key="7">
    <source>
        <dbReference type="EMBL" id="MCQ4043311.1"/>
    </source>
</evidence>
<keyword evidence="4" id="KW-0238">DNA-binding</keyword>
<keyword evidence="5" id="KW-0233">DNA recombination</keyword>
<comment type="function">
    <text evidence="1">Required for the transposition of the insertion element.</text>
</comment>
<feature type="region of interest" description="Disordered" evidence="6">
    <location>
        <begin position="71"/>
        <end position="93"/>
    </location>
</feature>
<dbReference type="Pfam" id="PF00872">
    <property type="entry name" value="Transposase_mut"/>
    <property type="match status" value="1"/>
</dbReference>
<accession>A0ABT1PD84</accession>